<sequence length="506" mass="56138">MLITIGSKQIGLTIEQTAIRFTTLRKKKAWDLDRTGFLPLPDGAIVDDQFVKLEEIRGIFKKWIQQEKLTGATVSLAVPTSQIIVRKMRIPTTNDKELRALIELEVETTLHLPFEEPIYDFLQIGKDETSTQVLIFAAPLKWIRTAMELMEDSGLRVKAITFPAAALAKSLFAQQTEKTSETMVLNIGDSMLEIFMFHEGSPIFMRAINLLESGDHQPGHLNESQLSELSTEISRILNFYQFGLHEGASRISKAIVAGSVSAQQVLISILRETQAEIAIHEADFPSFEDGSLDDEQANYLIPAGLALPKDLSFNIDLLPRVNREAKLLPVVITSALGAWLLIMTLIGYSFMTNRTEISDNKDQVQTLNDQIALAQNELLTGAAHGQSNPLSEIEAIKKKQKDVVAIVNELEHKLPLSAEIRTLGYTEQGQISLTASFNSMKDMSRYLFDLHRLSFAEDAGLQTMSKGETMATSTDSGGISVSNPYTASFSVKMKRSKEDENNGTTN</sequence>
<dbReference type="InterPro" id="IPR043129">
    <property type="entry name" value="ATPase_NBD"/>
</dbReference>
<evidence type="ECO:0000313" key="3">
    <source>
        <dbReference type="Proteomes" id="UP000673394"/>
    </source>
</evidence>
<keyword evidence="3" id="KW-1185">Reference proteome</keyword>
<accession>A0ABS5CLV5</accession>
<feature type="transmembrane region" description="Helical" evidence="1">
    <location>
        <begin position="327"/>
        <end position="351"/>
    </location>
</feature>
<dbReference type="InterPro" id="IPR050696">
    <property type="entry name" value="FtsA/MreB"/>
</dbReference>
<dbReference type="PANTHER" id="PTHR32432">
    <property type="entry name" value="CELL DIVISION PROTEIN FTSA-RELATED"/>
    <property type="match status" value="1"/>
</dbReference>
<comment type="caution">
    <text evidence="2">The sequence shown here is derived from an EMBL/GenBank/DDBJ whole genome shotgun (WGS) entry which is preliminary data.</text>
</comment>
<name>A0ABS5CLV5_9BACL</name>
<dbReference type="Gene3D" id="3.30.1490.300">
    <property type="match status" value="1"/>
</dbReference>
<keyword evidence="1" id="KW-0812">Transmembrane</keyword>
<evidence type="ECO:0000256" key="1">
    <source>
        <dbReference type="SAM" id="Phobius"/>
    </source>
</evidence>
<dbReference type="Proteomes" id="UP000673394">
    <property type="component" value="Unassembled WGS sequence"/>
</dbReference>
<dbReference type="RefSeq" id="WP_210664048.1">
    <property type="nucleotide sequence ID" value="NZ_JAGKSP010000024.1"/>
</dbReference>
<gene>
    <name evidence="2" type="primary">pilM</name>
    <name evidence="2" type="ORF">I8J30_29610</name>
</gene>
<dbReference type="EMBL" id="JAGKSP010000024">
    <property type="protein sequence ID" value="MBP3966849.1"/>
    <property type="molecule type" value="Genomic_DNA"/>
</dbReference>
<dbReference type="SUPFAM" id="SSF53067">
    <property type="entry name" value="Actin-like ATPase domain"/>
    <property type="match status" value="1"/>
</dbReference>
<dbReference type="Pfam" id="PF11104">
    <property type="entry name" value="PilM_2"/>
    <property type="match status" value="1"/>
</dbReference>
<dbReference type="InterPro" id="IPR005883">
    <property type="entry name" value="PilM"/>
</dbReference>
<protein>
    <submittedName>
        <fullName evidence="2">Pilus assembly protein PilM</fullName>
    </submittedName>
</protein>
<dbReference type="PANTHER" id="PTHR32432:SF3">
    <property type="entry name" value="ETHANOLAMINE UTILIZATION PROTEIN EUTJ"/>
    <property type="match status" value="1"/>
</dbReference>
<dbReference type="Gene3D" id="3.30.420.40">
    <property type="match status" value="2"/>
</dbReference>
<organism evidence="2 3">
    <name type="scientific">Paenibacillus lignilyticus</name>
    <dbReference type="NCBI Taxonomy" id="1172615"/>
    <lineage>
        <taxon>Bacteria</taxon>
        <taxon>Bacillati</taxon>
        <taxon>Bacillota</taxon>
        <taxon>Bacilli</taxon>
        <taxon>Bacillales</taxon>
        <taxon>Paenibacillaceae</taxon>
        <taxon>Paenibacillus</taxon>
    </lineage>
</organism>
<proteinExistence type="predicted"/>
<keyword evidence="1" id="KW-1133">Transmembrane helix</keyword>
<evidence type="ECO:0000313" key="2">
    <source>
        <dbReference type="EMBL" id="MBP3966849.1"/>
    </source>
</evidence>
<reference evidence="2 3" key="1">
    <citation type="submission" date="2021-04" db="EMBL/GenBank/DDBJ databases">
        <title>Paenibacillus sp. DLE-14 whole genome sequence.</title>
        <authorList>
            <person name="Ham Y.J."/>
        </authorList>
    </citation>
    <scope>NUCLEOTIDE SEQUENCE [LARGE SCALE GENOMIC DNA]</scope>
    <source>
        <strain evidence="2 3">DLE-14</strain>
    </source>
</reference>
<keyword evidence="1" id="KW-0472">Membrane</keyword>